<comment type="catalytic activity">
    <reaction evidence="2">
        <text>2 GTP = 3',3'-c-di-GMP + 2 diphosphate</text>
        <dbReference type="Rhea" id="RHEA:24898"/>
        <dbReference type="ChEBI" id="CHEBI:33019"/>
        <dbReference type="ChEBI" id="CHEBI:37565"/>
        <dbReference type="ChEBI" id="CHEBI:58805"/>
        <dbReference type="EC" id="2.7.7.65"/>
    </reaction>
</comment>
<reference evidence="4 5" key="1">
    <citation type="submission" date="2019-07" db="EMBL/GenBank/DDBJ databases">
        <title>Draft genome for Aliikangiella sp. M105.</title>
        <authorList>
            <person name="Wang G."/>
        </authorList>
    </citation>
    <scope>NUCLEOTIDE SEQUENCE [LARGE SCALE GENOMIC DNA]</scope>
    <source>
        <strain evidence="4 5">M105</strain>
    </source>
</reference>
<protein>
    <recommendedName>
        <fullName evidence="1">diguanylate cyclase</fullName>
        <ecNumber evidence="1">2.7.7.65</ecNumber>
    </recommendedName>
</protein>
<dbReference type="EC" id="2.7.7.65" evidence="1"/>
<accession>A0A545UK72</accession>
<evidence type="ECO:0000313" key="5">
    <source>
        <dbReference type="Proteomes" id="UP000315439"/>
    </source>
</evidence>
<dbReference type="PROSITE" id="PS50887">
    <property type="entry name" value="GGDEF"/>
    <property type="match status" value="1"/>
</dbReference>
<evidence type="ECO:0000256" key="1">
    <source>
        <dbReference type="ARBA" id="ARBA00012528"/>
    </source>
</evidence>
<dbReference type="GO" id="GO:1902201">
    <property type="term" value="P:negative regulation of bacterial-type flagellum-dependent cell motility"/>
    <property type="evidence" value="ECO:0007669"/>
    <property type="project" value="TreeGrafter"/>
</dbReference>
<dbReference type="NCBIfam" id="TIGR00254">
    <property type="entry name" value="GGDEF"/>
    <property type="match status" value="1"/>
</dbReference>
<dbReference type="OrthoDB" id="9812358at2"/>
<feature type="domain" description="GGDEF" evidence="3">
    <location>
        <begin position="209"/>
        <end position="329"/>
    </location>
</feature>
<sequence length="329" mass="37641">MQKNDQNDNHFNHYSPDKWLLDNPHDLISLKKWQRTVNLLAKLFDAPAGFLVQYTPDGFQVTIASEQEENPYSAGAIIEPDANIFCRRIVETEQSLYVRNAPVEPCWDTNPEVHNDGFVSYLGVPVFWPNSQPFGTFCVMDYRETDYDETYFELINQLKDILESDLHLLEMYEQVQKLATTDPLTEINNRRGFTALTKQRIRLARRMKTSLGLFYLDIDQFKVINDEHGHVTGDKVLKVVADALRNSIRNSDVIGRIGGDEFLALVTISNEGDEEKILQRFTQSLSQLQDTARLPGFTVSAGYAAVDIEMSIEDIIEIADRAMLAKKKR</sequence>
<evidence type="ECO:0000313" key="4">
    <source>
        <dbReference type="EMBL" id="TQV89859.1"/>
    </source>
</evidence>
<dbReference type="InterPro" id="IPR043128">
    <property type="entry name" value="Rev_trsase/Diguanyl_cyclase"/>
</dbReference>
<name>A0A545UK72_9GAMM</name>
<dbReference type="InterPro" id="IPR029016">
    <property type="entry name" value="GAF-like_dom_sf"/>
</dbReference>
<dbReference type="Gene3D" id="3.30.450.40">
    <property type="match status" value="1"/>
</dbReference>
<dbReference type="PANTHER" id="PTHR45138:SF9">
    <property type="entry name" value="DIGUANYLATE CYCLASE DGCM-RELATED"/>
    <property type="match status" value="1"/>
</dbReference>
<dbReference type="Proteomes" id="UP000315439">
    <property type="component" value="Unassembled WGS sequence"/>
</dbReference>
<dbReference type="GO" id="GO:0005886">
    <property type="term" value="C:plasma membrane"/>
    <property type="evidence" value="ECO:0007669"/>
    <property type="project" value="TreeGrafter"/>
</dbReference>
<dbReference type="InterPro" id="IPR003018">
    <property type="entry name" value="GAF"/>
</dbReference>
<dbReference type="SMART" id="SM00065">
    <property type="entry name" value="GAF"/>
    <property type="match status" value="1"/>
</dbReference>
<dbReference type="InterPro" id="IPR050469">
    <property type="entry name" value="Diguanylate_Cyclase"/>
</dbReference>
<gene>
    <name evidence="4" type="ORF">FLL46_00420</name>
</gene>
<dbReference type="SMART" id="SM00267">
    <property type="entry name" value="GGDEF"/>
    <property type="match status" value="1"/>
</dbReference>
<dbReference type="SUPFAM" id="SSF55781">
    <property type="entry name" value="GAF domain-like"/>
    <property type="match status" value="1"/>
</dbReference>
<dbReference type="InterPro" id="IPR029787">
    <property type="entry name" value="Nucleotide_cyclase"/>
</dbReference>
<dbReference type="CDD" id="cd01949">
    <property type="entry name" value="GGDEF"/>
    <property type="match status" value="1"/>
</dbReference>
<dbReference type="Pfam" id="PF00990">
    <property type="entry name" value="GGDEF"/>
    <property type="match status" value="1"/>
</dbReference>
<dbReference type="Gene3D" id="3.30.70.270">
    <property type="match status" value="1"/>
</dbReference>
<dbReference type="EMBL" id="VIKS01000001">
    <property type="protein sequence ID" value="TQV89859.1"/>
    <property type="molecule type" value="Genomic_DNA"/>
</dbReference>
<dbReference type="GO" id="GO:0052621">
    <property type="term" value="F:diguanylate cyclase activity"/>
    <property type="evidence" value="ECO:0007669"/>
    <property type="project" value="UniProtKB-EC"/>
</dbReference>
<proteinExistence type="predicted"/>
<organism evidence="4 5">
    <name type="scientific">Aliikangiella coralliicola</name>
    <dbReference type="NCBI Taxonomy" id="2592383"/>
    <lineage>
        <taxon>Bacteria</taxon>
        <taxon>Pseudomonadati</taxon>
        <taxon>Pseudomonadota</taxon>
        <taxon>Gammaproteobacteria</taxon>
        <taxon>Oceanospirillales</taxon>
        <taxon>Pleioneaceae</taxon>
        <taxon>Aliikangiella</taxon>
    </lineage>
</organism>
<dbReference type="InterPro" id="IPR000160">
    <property type="entry name" value="GGDEF_dom"/>
</dbReference>
<dbReference type="GO" id="GO:0043709">
    <property type="term" value="P:cell adhesion involved in single-species biofilm formation"/>
    <property type="evidence" value="ECO:0007669"/>
    <property type="project" value="TreeGrafter"/>
</dbReference>
<comment type="caution">
    <text evidence="4">The sequence shown here is derived from an EMBL/GenBank/DDBJ whole genome shotgun (WGS) entry which is preliminary data.</text>
</comment>
<dbReference type="PANTHER" id="PTHR45138">
    <property type="entry name" value="REGULATORY COMPONENTS OF SENSORY TRANSDUCTION SYSTEM"/>
    <property type="match status" value="1"/>
</dbReference>
<dbReference type="SUPFAM" id="SSF55073">
    <property type="entry name" value="Nucleotide cyclase"/>
    <property type="match status" value="1"/>
</dbReference>
<dbReference type="Pfam" id="PF01590">
    <property type="entry name" value="GAF"/>
    <property type="match status" value="1"/>
</dbReference>
<dbReference type="AlphaFoldDB" id="A0A545UK72"/>
<evidence type="ECO:0000259" key="3">
    <source>
        <dbReference type="PROSITE" id="PS50887"/>
    </source>
</evidence>
<evidence type="ECO:0000256" key="2">
    <source>
        <dbReference type="ARBA" id="ARBA00034247"/>
    </source>
</evidence>
<keyword evidence="5" id="KW-1185">Reference proteome</keyword>